<dbReference type="EMBL" id="CM031832">
    <property type="protein sequence ID" value="KAG6701098.1"/>
    <property type="molecule type" value="Genomic_DNA"/>
</dbReference>
<keyword evidence="1" id="KW-1133">Transmembrane helix</keyword>
<proteinExistence type="predicted"/>
<evidence type="ECO:0000313" key="3">
    <source>
        <dbReference type="Proteomes" id="UP000811246"/>
    </source>
</evidence>
<name>A0A922ECJ5_CARIL</name>
<keyword evidence="1" id="KW-0472">Membrane</keyword>
<comment type="caution">
    <text evidence="2">The sequence shown here is derived from an EMBL/GenBank/DDBJ whole genome shotgun (WGS) entry which is preliminary data.</text>
</comment>
<sequence length="187" mass="20481">MDSQLLKKLILIASAFIVIDRNVELLSARVDITTLTDEGQVYGWGRGDSWEDSMGYPTLIIIFASIPIFAIAVCILDHFSLIPMYGITVATLGMLNTLASGCGLSNLMRVNAVLHNAFLALCADVSYLDEAVKNFEVIKNSGQLNRSSWIRCFDGGGFVIVQVALVSWASYCHEQQGPAWETDALDQ</sequence>
<dbReference type="Proteomes" id="UP000811246">
    <property type="component" value="Chromosome 8"/>
</dbReference>
<evidence type="ECO:0000256" key="1">
    <source>
        <dbReference type="SAM" id="Phobius"/>
    </source>
</evidence>
<reference evidence="2" key="1">
    <citation type="submission" date="2021-01" db="EMBL/GenBank/DDBJ databases">
        <authorList>
            <person name="Lovell J.T."/>
            <person name="Bentley N."/>
            <person name="Bhattarai G."/>
            <person name="Jenkins J.W."/>
            <person name="Sreedasyam A."/>
            <person name="Alarcon Y."/>
            <person name="Bock C."/>
            <person name="Boston L."/>
            <person name="Carlson J."/>
            <person name="Cervantes K."/>
            <person name="Clermont K."/>
            <person name="Krom N."/>
            <person name="Kubenka K."/>
            <person name="Mamidi S."/>
            <person name="Mattison C."/>
            <person name="Monteros M."/>
            <person name="Pisani C."/>
            <person name="Plott C."/>
            <person name="Rajasekar S."/>
            <person name="Rhein H.S."/>
            <person name="Rohla C."/>
            <person name="Song M."/>
            <person name="Hilaire R.S."/>
            <person name="Shu S."/>
            <person name="Wells L."/>
            <person name="Wang X."/>
            <person name="Webber J."/>
            <person name="Heerema R.J."/>
            <person name="Klein P."/>
            <person name="Conner P."/>
            <person name="Grauke L."/>
            <person name="Grimwood J."/>
            <person name="Schmutz J."/>
            <person name="Randall J.J."/>
        </authorList>
    </citation>
    <scope>NUCLEOTIDE SEQUENCE</scope>
    <source>
        <tissue evidence="2">Leaf</tissue>
    </source>
</reference>
<keyword evidence="1" id="KW-0812">Transmembrane</keyword>
<evidence type="ECO:0000313" key="2">
    <source>
        <dbReference type="EMBL" id="KAG6701098.1"/>
    </source>
</evidence>
<organism evidence="2 3">
    <name type="scientific">Carya illinoinensis</name>
    <name type="common">Pecan</name>
    <dbReference type="NCBI Taxonomy" id="32201"/>
    <lineage>
        <taxon>Eukaryota</taxon>
        <taxon>Viridiplantae</taxon>
        <taxon>Streptophyta</taxon>
        <taxon>Embryophyta</taxon>
        <taxon>Tracheophyta</taxon>
        <taxon>Spermatophyta</taxon>
        <taxon>Magnoliopsida</taxon>
        <taxon>eudicotyledons</taxon>
        <taxon>Gunneridae</taxon>
        <taxon>Pentapetalae</taxon>
        <taxon>rosids</taxon>
        <taxon>fabids</taxon>
        <taxon>Fagales</taxon>
        <taxon>Juglandaceae</taxon>
        <taxon>Carya</taxon>
    </lineage>
</organism>
<dbReference type="AlphaFoldDB" id="A0A922ECJ5"/>
<protein>
    <submittedName>
        <fullName evidence="2">Uncharacterized protein</fullName>
    </submittedName>
</protein>
<feature type="transmembrane region" description="Helical" evidence="1">
    <location>
        <begin position="54"/>
        <end position="76"/>
    </location>
</feature>
<gene>
    <name evidence="2" type="ORF">I3842_08G147800</name>
</gene>
<accession>A0A922ECJ5</accession>